<evidence type="ECO:0000259" key="2">
    <source>
        <dbReference type="Pfam" id="PF02657"/>
    </source>
</evidence>
<dbReference type="Gene3D" id="3.90.1010.10">
    <property type="match status" value="1"/>
</dbReference>
<evidence type="ECO:0000313" key="4">
    <source>
        <dbReference type="Proteomes" id="UP001177003"/>
    </source>
</evidence>
<dbReference type="InterPro" id="IPR003808">
    <property type="entry name" value="Fe-S_metab-assoc_dom"/>
</dbReference>
<dbReference type="Pfam" id="PF02657">
    <property type="entry name" value="SufE"/>
    <property type="match status" value="1"/>
</dbReference>
<reference evidence="3" key="1">
    <citation type="submission" date="2023-04" db="EMBL/GenBank/DDBJ databases">
        <authorList>
            <person name="Vijverberg K."/>
            <person name="Xiong W."/>
            <person name="Schranz E."/>
        </authorList>
    </citation>
    <scope>NUCLEOTIDE SEQUENCE</scope>
</reference>
<sequence>MNSASTSAAVFRSPTRFILPAPPSNSCNPNLSPIQYKRNKSNLRSISTRSLQISHPKHVTPPDAPNFSNSLTVGEKLEILVSEFKSLPEPIDRVKRLIHYASLLPEFEESGRVESNRVTGCTAQVWLEVMMDVDGTMRFRVDSDSEITKGFCYCLIWLLDGAAAGEVIGIRLDDLGEMNVGILPIRASSRVNTWHNVLLSMQRRTKAIIMETYGDPSLPLLQ</sequence>
<evidence type="ECO:0000313" key="3">
    <source>
        <dbReference type="EMBL" id="CAI9275134.1"/>
    </source>
</evidence>
<accession>A0AA35YJK8</accession>
<organism evidence="3 4">
    <name type="scientific">Lactuca saligna</name>
    <name type="common">Willowleaf lettuce</name>
    <dbReference type="NCBI Taxonomy" id="75948"/>
    <lineage>
        <taxon>Eukaryota</taxon>
        <taxon>Viridiplantae</taxon>
        <taxon>Streptophyta</taxon>
        <taxon>Embryophyta</taxon>
        <taxon>Tracheophyta</taxon>
        <taxon>Spermatophyta</taxon>
        <taxon>Magnoliopsida</taxon>
        <taxon>eudicotyledons</taxon>
        <taxon>Gunneridae</taxon>
        <taxon>Pentapetalae</taxon>
        <taxon>asterids</taxon>
        <taxon>campanulids</taxon>
        <taxon>Asterales</taxon>
        <taxon>Asteraceae</taxon>
        <taxon>Cichorioideae</taxon>
        <taxon>Cichorieae</taxon>
        <taxon>Lactucinae</taxon>
        <taxon>Lactuca</taxon>
    </lineage>
</organism>
<proteinExistence type="inferred from homology"/>
<dbReference type="Proteomes" id="UP001177003">
    <property type="component" value="Chromosome 3"/>
</dbReference>
<protein>
    <recommendedName>
        <fullName evidence="2">Fe-S metabolism associated domain-containing protein</fullName>
    </recommendedName>
</protein>
<evidence type="ECO:0000256" key="1">
    <source>
        <dbReference type="ARBA" id="ARBA00010282"/>
    </source>
</evidence>
<dbReference type="PANTHER" id="PTHR43597:SF5">
    <property type="entry name" value="SUFE-LIKE PROTEIN 2, CHLOROPLASTIC"/>
    <property type="match status" value="1"/>
</dbReference>
<feature type="domain" description="Fe-S metabolism associated" evidence="2">
    <location>
        <begin position="82"/>
        <end position="203"/>
    </location>
</feature>
<dbReference type="EMBL" id="OX465079">
    <property type="protein sequence ID" value="CAI9275134.1"/>
    <property type="molecule type" value="Genomic_DNA"/>
</dbReference>
<keyword evidence="4" id="KW-1185">Reference proteome</keyword>
<dbReference type="AlphaFoldDB" id="A0AA35YJK8"/>
<gene>
    <name evidence="3" type="ORF">LSALG_LOCUS15178</name>
</gene>
<name>A0AA35YJK8_LACSI</name>
<dbReference type="SUPFAM" id="SSF82649">
    <property type="entry name" value="SufE/NifU"/>
    <property type="match status" value="1"/>
</dbReference>
<dbReference type="PANTHER" id="PTHR43597">
    <property type="entry name" value="SULFUR ACCEPTOR PROTEIN CSDE"/>
    <property type="match status" value="1"/>
</dbReference>
<comment type="similarity">
    <text evidence="1">Belongs to the SufE family.</text>
</comment>